<organism evidence="7 8">
    <name type="scientific">Oncorhynchus kisutch</name>
    <name type="common">Coho salmon</name>
    <name type="synonym">Salmo kisutch</name>
    <dbReference type="NCBI Taxonomy" id="8019"/>
    <lineage>
        <taxon>Eukaryota</taxon>
        <taxon>Metazoa</taxon>
        <taxon>Chordata</taxon>
        <taxon>Craniata</taxon>
        <taxon>Vertebrata</taxon>
        <taxon>Euteleostomi</taxon>
        <taxon>Actinopterygii</taxon>
        <taxon>Neopterygii</taxon>
        <taxon>Teleostei</taxon>
        <taxon>Protacanthopterygii</taxon>
        <taxon>Salmoniformes</taxon>
        <taxon>Salmonidae</taxon>
        <taxon>Salmoninae</taxon>
        <taxon>Oncorhynchus</taxon>
    </lineage>
</organism>
<dbReference type="Pfam" id="PF00069">
    <property type="entry name" value="Pkinase"/>
    <property type="match status" value="1"/>
</dbReference>
<evidence type="ECO:0000256" key="4">
    <source>
        <dbReference type="PROSITE-ProRule" id="PRU10141"/>
    </source>
</evidence>
<dbReference type="Gene3D" id="1.10.510.10">
    <property type="entry name" value="Transferase(Phosphotransferase) domain 1"/>
    <property type="match status" value="1"/>
</dbReference>
<evidence type="ECO:0000256" key="3">
    <source>
        <dbReference type="ARBA" id="ARBA00022840"/>
    </source>
</evidence>
<dbReference type="InterPro" id="IPR008271">
    <property type="entry name" value="Ser/Thr_kinase_AS"/>
</dbReference>
<dbReference type="FunFam" id="1.10.510.10:FF:000773">
    <property type="entry name" value="MOK protein kinase"/>
    <property type="match status" value="1"/>
</dbReference>
<keyword evidence="5" id="KW-0418">Kinase</keyword>
<dbReference type="Gene3D" id="3.30.200.20">
    <property type="entry name" value="Phosphorylase Kinase, domain 1"/>
    <property type="match status" value="1"/>
</dbReference>
<dbReference type="CDD" id="cd07831">
    <property type="entry name" value="STKc_MOK"/>
    <property type="match status" value="1"/>
</dbReference>
<dbReference type="GeneTree" id="ENSGT00940000159582"/>
<keyword evidence="5" id="KW-0723">Serine/threonine-protein kinase</keyword>
<reference evidence="7" key="2">
    <citation type="submission" date="2025-09" db="UniProtKB">
        <authorList>
            <consortium name="Ensembl"/>
        </authorList>
    </citation>
    <scope>IDENTIFICATION</scope>
</reference>
<keyword evidence="8" id="KW-1185">Reference proteome</keyword>
<keyword evidence="5" id="KW-0808">Transferase</keyword>
<accession>A0A8C7FFD7</accession>
<dbReference type="InterPro" id="IPR000719">
    <property type="entry name" value="Prot_kinase_dom"/>
</dbReference>
<name>A0A8C7FFD7_ONCKI</name>
<dbReference type="PROSITE" id="PS00107">
    <property type="entry name" value="PROTEIN_KINASE_ATP"/>
    <property type="match status" value="1"/>
</dbReference>
<feature type="domain" description="Protein kinase" evidence="6">
    <location>
        <begin position="7"/>
        <end position="288"/>
    </location>
</feature>
<keyword evidence="2 4" id="KW-0547">Nucleotide-binding</keyword>
<comment type="cofactor">
    <cofactor evidence="1">
        <name>Mg(2+)</name>
        <dbReference type="ChEBI" id="CHEBI:18420"/>
    </cofactor>
</comment>
<evidence type="ECO:0000256" key="5">
    <source>
        <dbReference type="RuleBase" id="RU000304"/>
    </source>
</evidence>
<dbReference type="PROSITE" id="PS00108">
    <property type="entry name" value="PROTEIN_KINASE_ST"/>
    <property type="match status" value="1"/>
</dbReference>
<dbReference type="Proteomes" id="UP000694557">
    <property type="component" value="Unassembled WGS sequence"/>
</dbReference>
<evidence type="ECO:0000259" key="6">
    <source>
        <dbReference type="PROSITE" id="PS50011"/>
    </source>
</evidence>
<reference evidence="7" key="1">
    <citation type="submission" date="2025-08" db="UniProtKB">
        <authorList>
            <consortium name="Ensembl"/>
        </authorList>
    </citation>
    <scope>IDENTIFICATION</scope>
</reference>
<dbReference type="PANTHER" id="PTHR24055">
    <property type="entry name" value="MITOGEN-ACTIVATED PROTEIN KINASE"/>
    <property type="match status" value="1"/>
</dbReference>
<dbReference type="FunFam" id="3.30.200.20:FF:000271">
    <property type="entry name" value="MAPK/MAK/MRK overlapping kinase"/>
    <property type="match status" value="1"/>
</dbReference>
<dbReference type="Ensembl" id="ENSOKIT00005028961.1">
    <property type="protein sequence ID" value="ENSOKIP00005027338.1"/>
    <property type="gene ID" value="ENSOKIG00005011805.1"/>
</dbReference>
<feature type="binding site" evidence="4">
    <location>
        <position position="36"/>
    </location>
    <ligand>
        <name>ATP</name>
        <dbReference type="ChEBI" id="CHEBI:30616"/>
    </ligand>
</feature>
<dbReference type="GO" id="GO:0004674">
    <property type="term" value="F:protein serine/threonine kinase activity"/>
    <property type="evidence" value="ECO:0007669"/>
    <property type="project" value="UniProtKB-KW"/>
</dbReference>
<protein>
    <submittedName>
        <fullName evidence="7">MOK protein kinase</fullName>
    </submittedName>
</protein>
<dbReference type="SUPFAM" id="SSF56112">
    <property type="entry name" value="Protein kinase-like (PK-like)"/>
    <property type="match status" value="1"/>
</dbReference>
<dbReference type="PROSITE" id="PS50011">
    <property type="entry name" value="PROTEIN_KINASE_DOM"/>
    <property type="match status" value="1"/>
</dbReference>
<gene>
    <name evidence="7" type="primary">MOK</name>
</gene>
<dbReference type="AlphaFoldDB" id="A0A8C7FFD7"/>
<dbReference type="InterPro" id="IPR017441">
    <property type="entry name" value="Protein_kinase_ATP_BS"/>
</dbReference>
<proteinExistence type="inferred from homology"/>
<dbReference type="GO" id="GO:0005524">
    <property type="term" value="F:ATP binding"/>
    <property type="evidence" value="ECO:0007669"/>
    <property type="project" value="UniProtKB-UniRule"/>
</dbReference>
<dbReference type="InterPro" id="IPR011009">
    <property type="entry name" value="Kinase-like_dom_sf"/>
</dbReference>
<evidence type="ECO:0000313" key="8">
    <source>
        <dbReference type="Proteomes" id="UP000694557"/>
    </source>
</evidence>
<dbReference type="SMART" id="SM00220">
    <property type="entry name" value="S_TKc"/>
    <property type="match status" value="1"/>
</dbReference>
<sequence>MFCYADYKIINKIGEGTFSEVVKAQSLKDGKYYACKTMKQSLSSLEQANNLREVQAMKRLNPHPNIIQLHELIFDKESGTLSLICELMEMNIYEFIRGRQQPLPESKIRHYMYQLCKSLDHMHSNGIFHRDVKPENILIKHDVLKLGDFGSCRSLHSKPPHTEYISTRWYRAPECLLTDGYYTHKMDMWSVGCVFYEIISLSPLFPGSNELDQVTKIHDVLGTPDNSLLQKFPQSRAMRFDFPLRKGSGISQLIPNCSAPSLSLLYQMLTYDPEERIGARAALQHIFFRELRRNAPHVELPKLNVVVPAPQITYPVSTVPVLTITHRGSLPAITSKKCHSRLAKVNTLYYGVHFRTSLWERGIRSQLYN</sequence>
<evidence type="ECO:0000256" key="2">
    <source>
        <dbReference type="ARBA" id="ARBA00022741"/>
    </source>
</evidence>
<evidence type="ECO:0000256" key="1">
    <source>
        <dbReference type="ARBA" id="ARBA00001946"/>
    </source>
</evidence>
<comment type="similarity">
    <text evidence="5">Belongs to the protein kinase superfamily.</text>
</comment>
<evidence type="ECO:0000313" key="7">
    <source>
        <dbReference type="Ensembl" id="ENSOKIP00005027338.1"/>
    </source>
</evidence>
<dbReference type="InterPro" id="IPR050117">
    <property type="entry name" value="MAPK"/>
</dbReference>
<keyword evidence="3 4" id="KW-0067">ATP-binding</keyword>